<keyword evidence="1" id="KW-0472">Membrane</keyword>
<dbReference type="Gene3D" id="1.20.1250.20">
    <property type="entry name" value="MFS general substrate transporter like domains"/>
    <property type="match status" value="2"/>
</dbReference>
<evidence type="ECO:0000313" key="2">
    <source>
        <dbReference type="EMBL" id="KAA1278623.1"/>
    </source>
</evidence>
<accession>A0A6N6K976</accession>
<dbReference type="PANTHER" id="PTHR23537:SF1">
    <property type="entry name" value="SUGAR TRANSPORTER"/>
    <property type="match status" value="1"/>
</dbReference>
<dbReference type="CDD" id="cd06180">
    <property type="entry name" value="MFS_YjiJ"/>
    <property type="match status" value="1"/>
</dbReference>
<feature type="transmembrane region" description="Helical" evidence="1">
    <location>
        <begin position="85"/>
        <end position="103"/>
    </location>
</feature>
<feature type="transmembrane region" description="Helical" evidence="1">
    <location>
        <begin position="170"/>
        <end position="191"/>
    </location>
</feature>
<dbReference type="Pfam" id="PF06779">
    <property type="entry name" value="MFS_4"/>
    <property type="match status" value="1"/>
</dbReference>
<sequence length="396" mass="42453">MDLDHSAVGLRPLRTAVFGMIVLTLGMGIGRFLYTPMLPLMLHEGLFTFSQLSIIASANYAGYLVGSLLFSFGIFSAVNKLRVSLLASALLTVMLIFLMAKVTQPEIILLIRFLAGVASAGMMIFGSMLVLQHTHNPFVIASLFSGVGMGIFIGNEYVIAGVSYALNSHVLWIGAAIISAILFVILTMLLPKDKHMISPVKAVAGAESDIQWWNLALLYGLAGFGYIIVATYLPLMATGVGNTFLADHIWSIVGLAVIPGCYGWLWAARKWNILSCLSVNLIVQASCVVMAIFINSPLLLTISCIGFGGTFMGTSSLVMPLARKISAPQKINLLGLVTLTYGVGQILGPLVVSVFQSNKNGMTYSILLGAVSLFIAAAISYLQYNKVKYSGYSGKQ</sequence>
<protein>
    <submittedName>
        <fullName evidence="2">MFS transporter</fullName>
    </submittedName>
</protein>
<feature type="transmembrane region" description="Helical" evidence="1">
    <location>
        <begin position="300"/>
        <end position="321"/>
    </location>
</feature>
<dbReference type="AlphaFoldDB" id="A0A6N6K976"/>
<dbReference type="PANTHER" id="PTHR23537">
    <property type="match status" value="1"/>
</dbReference>
<feature type="transmembrane region" description="Helical" evidence="1">
    <location>
        <begin position="249"/>
        <end position="267"/>
    </location>
</feature>
<dbReference type="RefSeq" id="WP_040231948.1">
    <property type="nucleotide sequence ID" value="NZ_CDHL01000031.1"/>
</dbReference>
<dbReference type="GO" id="GO:0005886">
    <property type="term" value="C:plasma membrane"/>
    <property type="evidence" value="ECO:0007669"/>
    <property type="project" value="TreeGrafter"/>
</dbReference>
<dbReference type="EMBL" id="CP077262">
    <property type="protein sequence ID" value="QXA43482.1"/>
    <property type="molecule type" value="Genomic_DNA"/>
</dbReference>
<reference evidence="2 4" key="1">
    <citation type="submission" date="2018-08" db="EMBL/GenBank/DDBJ databases">
        <title>Complete genomic analysis of a Citrobacter pasteurii isolated from cockles (Cerastoderma edule) containing a new chromosomic qnrB allele.</title>
        <authorList>
            <person name="Rodrigues A."/>
            <person name="Baptista T."/>
            <person name="Quesada A."/>
            <person name="Campos M.J."/>
        </authorList>
    </citation>
    <scope>NUCLEOTIDE SEQUENCE [LARGE SCALE GENOMIC DNA]</scope>
    <source>
        <strain evidence="2 4">BA18</strain>
    </source>
</reference>
<proteinExistence type="predicted"/>
<evidence type="ECO:0000256" key="1">
    <source>
        <dbReference type="SAM" id="Phobius"/>
    </source>
</evidence>
<dbReference type="EMBL" id="QRDC01000006">
    <property type="protein sequence ID" value="KAA1278623.1"/>
    <property type="molecule type" value="Genomic_DNA"/>
</dbReference>
<feature type="transmembrane region" description="Helical" evidence="1">
    <location>
        <begin position="109"/>
        <end position="131"/>
    </location>
</feature>
<feature type="transmembrane region" description="Helical" evidence="1">
    <location>
        <begin position="12"/>
        <end position="34"/>
    </location>
</feature>
<gene>
    <name evidence="2" type="ORF">DXF85_09240</name>
    <name evidence="3" type="ORF">I6L54_16060</name>
</gene>
<feature type="transmembrane region" description="Helical" evidence="1">
    <location>
        <begin position="138"/>
        <end position="158"/>
    </location>
</feature>
<evidence type="ECO:0000313" key="5">
    <source>
        <dbReference type="Proteomes" id="UP000683579"/>
    </source>
</evidence>
<dbReference type="Proteomes" id="UP000468420">
    <property type="component" value="Unassembled WGS sequence"/>
</dbReference>
<reference evidence="3 5" key="2">
    <citation type="submission" date="2021-06" db="EMBL/GenBank/DDBJ databases">
        <title>FDA dAtabase for Regulatory Grade micrObial Sequences (FDA-ARGOS): Supporting development and validation of Infectious Disease Dx tests.</title>
        <authorList>
            <person name="Sproer C."/>
            <person name="Gronow S."/>
            <person name="Severitt S."/>
            <person name="Schroder I."/>
            <person name="Tallon L."/>
            <person name="Sadzewicz L."/>
            <person name="Zhao X."/>
            <person name="Boylan J."/>
            <person name="Ott S."/>
            <person name="Bowen H."/>
            <person name="Vavikolanu K."/>
            <person name="Mehta A."/>
            <person name="Aluvathingal J."/>
            <person name="Nadendla S."/>
            <person name="Lowell S."/>
            <person name="Myers T."/>
            <person name="Yan Y."/>
        </authorList>
    </citation>
    <scope>NUCLEOTIDE SEQUENCE [LARGE SCALE GENOMIC DNA]</scope>
    <source>
        <strain evidence="3 5">FDAARGOS 1424</strain>
    </source>
</reference>
<dbReference type="InterPro" id="IPR010645">
    <property type="entry name" value="MFS_4"/>
</dbReference>
<dbReference type="SUPFAM" id="SSF103473">
    <property type="entry name" value="MFS general substrate transporter"/>
    <property type="match status" value="1"/>
</dbReference>
<name>A0A6N6K976_9ENTR</name>
<evidence type="ECO:0000313" key="3">
    <source>
        <dbReference type="EMBL" id="QXA43482.1"/>
    </source>
</evidence>
<dbReference type="InterPro" id="IPR036259">
    <property type="entry name" value="MFS_trans_sf"/>
</dbReference>
<dbReference type="Proteomes" id="UP000683579">
    <property type="component" value="Chromosome"/>
</dbReference>
<evidence type="ECO:0000313" key="4">
    <source>
        <dbReference type="Proteomes" id="UP000468420"/>
    </source>
</evidence>
<feature type="transmembrane region" description="Helical" evidence="1">
    <location>
        <begin position="333"/>
        <end position="355"/>
    </location>
</feature>
<keyword evidence="1" id="KW-0812">Transmembrane</keyword>
<feature type="transmembrane region" description="Helical" evidence="1">
    <location>
        <begin position="361"/>
        <end position="382"/>
    </location>
</feature>
<keyword evidence="5" id="KW-1185">Reference proteome</keyword>
<feature type="transmembrane region" description="Helical" evidence="1">
    <location>
        <begin position="274"/>
        <end position="294"/>
    </location>
</feature>
<feature type="transmembrane region" description="Helical" evidence="1">
    <location>
        <begin position="54"/>
        <end position="78"/>
    </location>
</feature>
<keyword evidence="1" id="KW-1133">Transmembrane helix</keyword>
<organism evidence="2 4">
    <name type="scientific">Citrobacter pasteurii</name>
    <dbReference type="NCBI Taxonomy" id="1563222"/>
    <lineage>
        <taxon>Bacteria</taxon>
        <taxon>Pseudomonadati</taxon>
        <taxon>Pseudomonadota</taxon>
        <taxon>Gammaproteobacteria</taxon>
        <taxon>Enterobacterales</taxon>
        <taxon>Enterobacteriaceae</taxon>
        <taxon>Citrobacter</taxon>
    </lineage>
</organism>
<feature type="transmembrane region" description="Helical" evidence="1">
    <location>
        <begin position="212"/>
        <end position="237"/>
    </location>
</feature>